<dbReference type="EMBL" id="MFMZ01000053">
    <property type="protein sequence ID" value="OGG90305.1"/>
    <property type="molecule type" value="Genomic_DNA"/>
</dbReference>
<name>A0A1F6FWT8_9BACT</name>
<keyword evidence="1" id="KW-0472">Membrane</keyword>
<sequence>MDAPLCPKPSKKISGGILALVGYILSPLSWWNDPIINIPLAYFFALPFGLITKSFFMPAMIIGYWGTNVLGLLLIHHGAKKIFNQDRKQQKKQFLKNIIIATSYTALIFLLVKTNFLNLPDFGHFLKK</sequence>
<feature type="transmembrane region" description="Helical" evidence="1">
    <location>
        <begin position="12"/>
        <end position="31"/>
    </location>
</feature>
<proteinExistence type="predicted"/>
<dbReference type="Proteomes" id="UP000177998">
    <property type="component" value="Unassembled WGS sequence"/>
</dbReference>
<reference evidence="2 3" key="1">
    <citation type="journal article" date="2016" name="Nat. Commun.">
        <title>Thousands of microbial genomes shed light on interconnected biogeochemical processes in an aquifer system.</title>
        <authorList>
            <person name="Anantharaman K."/>
            <person name="Brown C.T."/>
            <person name="Hug L.A."/>
            <person name="Sharon I."/>
            <person name="Castelle C.J."/>
            <person name="Probst A.J."/>
            <person name="Thomas B.C."/>
            <person name="Singh A."/>
            <person name="Wilkins M.J."/>
            <person name="Karaoz U."/>
            <person name="Brodie E.L."/>
            <person name="Williams K.H."/>
            <person name="Hubbard S.S."/>
            <person name="Banfield J.F."/>
        </authorList>
    </citation>
    <scope>NUCLEOTIDE SEQUENCE [LARGE SCALE GENOMIC DNA]</scope>
</reference>
<organism evidence="2 3">
    <name type="scientific">Candidatus Kuenenbacteria bacterium RIFCSPLOWO2_02_FULL_42_16</name>
    <dbReference type="NCBI Taxonomy" id="1798564"/>
    <lineage>
        <taxon>Bacteria</taxon>
        <taxon>Candidatus Kueneniibacteriota</taxon>
    </lineage>
</organism>
<dbReference type="InterPro" id="IPR058286">
    <property type="entry name" value="DUF7980"/>
</dbReference>
<protein>
    <submittedName>
        <fullName evidence="2">Uncharacterized protein</fullName>
    </submittedName>
</protein>
<gene>
    <name evidence="2" type="ORF">A3H55_00030</name>
</gene>
<dbReference type="Pfam" id="PF25937">
    <property type="entry name" value="DUF7980"/>
    <property type="match status" value="1"/>
</dbReference>
<keyword evidence="1" id="KW-1133">Transmembrane helix</keyword>
<evidence type="ECO:0000256" key="1">
    <source>
        <dbReference type="SAM" id="Phobius"/>
    </source>
</evidence>
<feature type="transmembrane region" description="Helical" evidence="1">
    <location>
        <begin position="94"/>
        <end position="112"/>
    </location>
</feature>
<feature type="transmembrane region" description="Helical" evidence="1">
    <location>
        <begin position="51"/>
        <end position="74"/>
    </location>
</feature>
<accession>A0A1F6FWT8</accession>
<keyword evidence="1" id="KW-0812">Transmembrane</keyword>
<dbReference type="AlphaFoldDB" id="A0A1F6FWT8"/>
<comment type="caution">
    <text evidence="2">The sequence shown here is derived from an EMBL/GenBank/DDBJ whole genome shotgun (WGS) entry which is preliminary data.</text>
</comment>
<evidence type="ECO:0000313" key="3">
    <source>
        <dbReference type="Proteomes" id="UP000177998"/>
    </source>
</evidence>
<evidence type="ECO:0000313" key="2">
    <source>
        <dbReference type="EMBL" id="OGG90305.1"/>
    </source>
</evidence>